<comment type="caution">
    <text evidence="2">The sequence shown here is derived from an EMBL/GenBank/DDBJ whole genome shotgun (WGS) entry which is preliminary data.</text>
</comment>
<dbReference type="Proteomes" id="UP001165060">
    <property type="component" value="Unassembled WGS sequence"/>
</dbReference>
<name>A0ABQ6M829_9STRA</name>
<feature type="compositionally biased region" description="Basic and acidic residues" evidence="1">
    <location>
        <begin position="121"/>
        <end position="148"/>
    </location>
</feature>
<evidence type="ECO:0000256" key="1">
    <source>
        <dbReference type="SAM" id="MobiDB-lite"/>
    </source>
</evidence>
<evidence type="ECO:0000313" key="2">
    <source>
        <dbReference type="EMBL" id="GMI21378.1"/>
    </source>
</evidence>
<feature type="compositionally biased region" description="Low complexity" evidence="1">
    <location>
        <begin position="155"/>
        <end position="166"/>
    </location>
</feature>
<sequence>MSSSSSPTPFLTEVPHNATPSPKKGGLPGIYKGGRDDGHIYAQRFESEDMTRKRNFLALWWDVTQEQKEARAEKESEMLALTRRNNFKMKTEVKGIMNLVIFDAWRNWALRKIWRREERARLEAEEEERKQAERKADEMARRKLERLNSDGGGRSFRSSMGGSFSAAGGGGGGGGGGSAEGGSRPGSGRPGEGRGEAVVAVQ</sequence>
<keyword evidence="3" id="KW-1185">Reference proteome</keyword>
<reference evidence="2 3" key="1">
    <citation type="journal article" date="2023" name="Commun. Biol.">
        <title>Genome analysis of Parmales, the sister group of diatoms, reveals the evolutionary specialization of diatoms from phago-mixotrophs to photoautotrophs.</title>
        <authorList>
            <person name="Ban H."/>
            <person name="Sato S."/>
            <person name="Yoshikawa S."/>
            <person name="Yamada K."/>
            <person name="Nakamura Y."/>
            <person name="Ichinomiya M."/>
            <person name="Sato N."/>
            <person name="Blanc-Mathieu R."/>
            <person name="Endo H."/>
            <person name="Kuwata A."/>
            <person name="Ogata H."/>
        </authorList>
    </citation>
    <scope>NUCLEOTIDE SEQUENCE [LARGE SCALE GENOMIC DNA]</scope>
</reference>
<feature type="compositionally biased region" description="Gly residues" evidence="1">
    <location>
        <begin position="167"/>
        <end position="190"/>
    </location>
</feature>
<protein>
    <submittedName>
        <fullName evidence="2">Uncharacterized protein</fullName>
    </submittedName>
</protein>
<feature type="non-terminal residue" evidence="2">
    <location>
        <position position="202"/>
    </location>
</feature>
<accession>A0ABQ6M829</accession>
<feature type="region of interest" description="Disordered" evidence="1">
    <location>
        <begin position="1"/>
        <end position="32"/>
    </location>
</feature>
<organism evidence="2 3">
    <name type="scientific">Tetraparma gracilis</name>
    <dbReference type="NCBI Taxonomy" id="2962635"/>
    <lineage>
        <taxon>Eukaryota</taxon>
        <taxon>Sar</taxon>
        <taxon>Stramenopiles</taxon>
        <taxon>Ochrophyta</taxon>
        <taxon>Bolidophyceae</taxon>
        <taxon>Parmales</taxon>
        <taxon>Triparmaceae</taxon>
        <taxon>Tetraparma</taxon>
    </lineage>
</organism>
<dbReference type="EMBL" id="BRYB01002538">
    <property type="protein sequence ID" value="GMI21378.1"/>
    <property type="molecule type" value="Genomic_DNA"/>
</dbReference>
<gene>
    <name evidence="2" type="ORF">TeGR_g2871</name>
</gene>
<proteinExistence type="predicted"/>
<feature type="region of interest" description="Disordered" evidence="1">
    <location>
        <begin position="121"/>
        <end position="202"/>
    </location>
</feature>
<evidence type="ECO:0000313" key="3">
    <source>
        <dbReference type="Proteomes" id="UP001165060"/>
    </source>
</evidence>